<feature type="active site" evidence="5">
    <location>
        <position position="18"/>
    </location>
</feature>
<evidence type="ECO:0000256" key="2">
    <source>
        <dbReference type="ARBA" id="ARBA00012150"/>
    </source>
</evidence>
<dbReference type="RefSeq" id="WP_214505297.1">
    <property type="nucleotide sequence ID" value="NZ_JAHEPS010000001.1"/>
</dbReference>
<evidence type="ECO:0000256" key="3">
    <source>
        <dbReference type="ARBA" id="ARBA00015991"/>
    </source>
</evidence>
<dbReference type="Gene3D" id="3.30.70.100">
    <property type="match status" value="1"/>
</dbReference>
<dbReference type="Pfam" id="PF00708">
    <property type="entry name" value="Acylphosphatase"/>
    <property type="match status" value="1"/>
</dbReference>
<sequence>MRSAIIHVLGKVQGVCFRRFTLEAARDIGITGYVTNLSDGSVEILAQGSDVRVARLIEWCWQGSPLAKVTAVEVKDVEAEEIYLDFSILQS</sequence>
<dbReference type="InterPro" id="IPR036046">
    <property type="entry name" value="Acylphosphatase-like_dom_sf"/>
</dbReference>
<evidence type="ECO:0000259" key="7">
    <source>
        <dbReference type="PROSITE" id="PS51160"/>
    </source>
</evidence>
<evidence type="ECO:0000313" key="8">
    <source>
        <dbReference type="EMBL" id="MBT1443096.1"/>
    </source>
</evidence>
<dbReference type="GO" id="GO:0003998">
    <property type="term" value="F:acylphosphatase activity"/>
    <property type="evidence" value="ECO:0007669"/>
    <property type="project" value="UniProtKB-EC"/>
</dbReference>
<keyword evidence="9" id="KW-1185">Reference proteome</keyword>
<dbReference type="EC" id="3.6.1.7" evidence="2 5"/>
<feature type="domain" description="Acylphosphatase-like" evidence="7">
    <location>
        <begin position="3"/>
        <end position="90"/>
    </location>
</feature>
<dbReference type="EMBL" id="JAHEPS010000001">
    <property type="protein sequence ID" value="MBT1443096.1"/>
    <property type="molecule type" value="Genomic_DNA"/>
</dbReference>
<comment type="catalytic activity">
    <reaction evidence="4 5">
        <text>an acyl phosphate + H2O = a carboxylate + phosphate + H(+)</text>
        <dbReference type="Rhea" id="RHEA:14965"/>
        <dbReference type="ChEBI" id="CHEBI:15377"/>
        <dbReference type="ChEBI" id="CHEBI:15378"/>
        <dbReference type="ChEBI" id="CHEBI:29067"/>
        <dbReference type="ChEBI" id="CHEBI:43474"/>
        <dbReference type="ChEBI" id="CHEBI:59918"/>
        <dbReference type="EC" id="3.6.1.7"/>
    </reaction>
</comment>
<dbReference type="PROSITE" id="PS51160">
    <property type="entry name" value="ACYLPHOSPHATASE_3"/>
    <property type="match status" value="1"/>
</dbReference>
<dbReference type="NCBIfam" id="NF011003">
    <property type="entry name" value="PRK14429.1"/>
    <property type="match status" value="1"/>
</dbReference>
<evidence type="ECO:0000256" key="5">
    <source>
        <dbReference type="PROSITE-ProRule" id="PRU00520"/>
    </source>
</evidence>
<dbReference type="Proteomes" id="UP001195903">
    <property type="component" value="Unassembled WGS sequence"/>
</dbReference>
<gene>
    <name evidence="8" type="ORF">KJI95_00950</name>
</gene>
<organism evidence="8 9">
    <name type="scientific">Shewanella jiangmenensis</name>
    <dbReference type="NCBI Taxonomy" id="2837387"/>
    <lineage>
        <taxon>Bacteria</taxon>
        <taxon>Pseudomonadati</taxon>
        <taxon>Pseudomonadota</taxon>
        <taxon>Gammaproteobacteria</taxon>
        <taxon>Alteromonadales</taxon>
        <taxon>Shewanellaceae</taxon>
        <taxon>Shewanella</taxon>
    </lineage>
</organism>
<evidence type="ECO:0000313" key="9">
    <source>
        <dbReference type="Proteomes" id="UP001195903"/>
    </source>
</evidence>
<reference evidence="8 9" key="1">
    <citation type="submission" date="2021-05" db="EMBL/GenBank/DDBJ databases">
        <title>Shewanella sp. JM162201.</title>
        <authorList>
            <person name="Xu S."/>
            <person name="Li A."/>
        </authorList>
    </citation>
    <scope>NUCLEOTIDE SEQUENCE [LARGE SCALE GENOMIC DNA]</scope>
    <source>
        <strain evidence="8 9">JM162201</strain>
    </source>
</reference>
<protein>
    <recommendedName>
        <fullName evidence="3 5">acylphosphatase</fullName>
        <ecNumber evidence="2 5">3.6.1.7</ecNumber>
    </recommendedName>
</protein>
<comment type="caution">
    <text evidence="8">The sequence shown here is derived from an EMBL/GenBank/DDBJ whole genome shotgun (WGS) entry which is preliminary data.</text>
</comment>
<dbReference type="InterPro" id="IPR017968">
    <property type="entry name" value="Acylphosphatase_CS"/>
</dbReference>
<dbReference type="PRINTS" id="PR00112">
    <property type="entry name" value="ACYLPHPHTASE"/>
</dbReference>
<keyword evidence="5 8" id="KW-0378">Hydrolase</keyword>
<dbReference type="PANTHER" id="PTHR47268:SF4">
    <property type="entry name" value="ACYLPHOSPHATASE"/>
    <property type="match status" value="1"/>
</dbReference>
<dbReference type="InterPro" id="IPR020456">
    <property type="entry name" value="Acylphosphatase"/>
</dbReference>
<evidence type="ECO:0000256" key="4">
    <source>
        <dbReference type="ARBA" id="ARBA00047645"/>
    </source>
</evidence>
<dbReference type="InterPro" id="IPR001792">
    <property type="entry name" value="Acylphosphatase-like_dom"/>
</dbReference>
<dbReference type="PROSITE" id="PS00150">
    <property type="entry name" value="ACYLPHOSPHATASE_1"/>
    <property type="match status" value="1"/>
</dbReference>
<evidence type="ECO:0000256" key="6">
    <source>
        <dbReference type="RuleBase" id="RU004168"/>
    </source>
</evidence>
<evidence type="ECO:0000256" key="1">
    <source>
        <dbReference type="ARBA" id="ARBA00005614"/>
    </source>
</evidence>
<feature type="active site" evidence="5">
    <location>
        <position position="36"/>
    </location>
</feature>
<dbReference type="PANTHER" id="PTHR47268">
    <property type="entry name" value="ACYLPHOSPHATASE"/>
    <property type="match status" value="1"/>
</dbReference>
<dbReference type="SUPFAM" id="SSF54975">
    <property type="entry name" value="Acylphosphatase/BLUF domain-like"/>
    <property type="match status" value="1"/>
</dbReference>
<proteinExistence type="inferred from homology"/>
<comment type="similarity">
    <text evidence="1 6">Belongs to the acylphosphatase family.</text>
</comment>
<accession>A0ABS5V008</accession>
<name>A0ABS5V008_9GAMM</name>